<reference evidence="1 2" key="1">
    <citation type="journal article" date="2024" name="BMC Biol.">
        <title>Comparative genomics of Ascetosporea gives new insight into the evolutionary basis for animal parasitism in Rhizaria.</title>
        <authorList>
            <person name="Hiltunen Thoren M."/>
            <person name="Onut-Brannstrom I."/>
            <person name="Alfjorden A."/>
            <person name="Peckova H."/>
            <person name="Swords F."/>
            <person name="Hooper C."/>
            <person name="Holzer A.S."/>
            <person name="Bass D."/>
            <person name="Burki F."/>
        </authorList>
    </citation>
    <scope>NUCLEOTIDE SEQUENCE [LARGE SCALE GENOMIC DNA]</scope>
    <source>
        <strain evidence="1">20-A016</strain>
    </source>
</reference>
<name>A0ABV2AFF3_9EUKA</name>
<proteinExistence type="predicted"/>
<comment type="caution">
    <text evidence="1">The sequence shown here is derived from an EMBL/GenBank/DDBJ whole genome shotgun (WGS) entry which is preliminary data.</text>
</comment>
<evidence type="ECO:0000313" key="1">
    <source>
        <dbReference type="EMBL" id="MES1918179.1"/>
    </source>
</evidence>
<keyword evidence="2" id="KW-1185">Reference proteome</keyword>
<dbReference type="EMBL" id="JBDODL010000024">
    <property type="protein sequence ID" value="MES1918179.1"/>
    <property type="molecule type" value="Genomic_DNA"/>
</dbReference>
<evidence type="ECO:0000313" key="2">
    <source>
        <dbReference type="Proteomes" id="UP001439008"/>
    </source>
</evidence>
<gene>
    <name evidence="1" type="ORF">MHBO_000190</name>
</gene>
<dbReference type="Proteomes" id="UP001439008">
    <property type="component" value="Unassembled WGS sequence"/>
</dbReference>
<protein>
    <submittedName>
        <fullName evidence="1">Uncharacterized protein</fullName>
    </submittedName>
</protein>
<sequence length="163" mass="19057">MDEVVIFDKSHGKNTIPRGSEVIKLQKLKNRNKSFEIISRDNLSDNKSLKTILSNKKKVHIFKEKLAENVADKNKGPKNKMNFKIIGKKIKKLGTKSEMFQKKNKYHITEVSLYNNKSVPLAKKDLGRKLDNEILIEKDWADLENEIRFLDNALNKRNRIVFY</sequence>
<accession>A0ABV2AFF3</accession>
<organism evidence="1 2">
    <name type="scientific">Bonamia ostreae</name>
    <dbReference type="NCBI Taxonomy" id="126728"/>
    <lineage>
        <taxon>Eukaryota</taxon>
        <taxon>Sar</taxon>
        <taxon>Rhizaria</taxon>
        <taxon>Endomyxa</taxon>
        <taxon>Ascetosporea</taxon>
        <taxon>Haplosporida</taxon>
        <taxon>Bonamia</taxon>
    </lineage>
</organism>